<protein>
    <recommendedName>
        <fullName evidence="5">Glycerate kinase</fullName>
    </recommendedName>
</protein>
<evidence type="ECO:0000259" key="2">
    <source>
        <dbReference type="Pfam" id="PF13660"/>
    </source>
</evidence>
<evidence type="ECO:0008006" key="5">
    <source>
        <dbReference type="Google" id="ProtNLM"/>
    </source>
</evidence>
<dbReference type="InterPro" id="IPR038614">
    <property type="entry name" value="GK_N_sf"/>
</dbReference>
<accession>A0A1G2BHH6</accession>
<proteinExistence type="predicted"/>
<dbReference type="SUPFAM" id="SSF82544">
    <property type="entry name" value="GckA/TtuD-like"/>
    <property type="match status" value="1"/>
</dbReference>
<dbReference type="Pfam" id="PF13660">
    <property type="entry name" value="DUF4147"/>
    <property type="match status" value="1"/>
</dbReference>
<dbReference type="Gene3D" id="3.40.1480.10">
    <property type="entry name" value="MOFRL domain"/>
    <property type="match status" value="1"/>
</dbReference>
<dbReference type="InterPro" id="IPR039760">
    <property type="entry name" value="MOFRL_protein"/>
</dbReference>
<dbReference type="GO" id="GO:0008887">
    <property type="term" value="F:glycerate kinase activity"/>
    <property type="evidence" value="ECO:0007669"/>
    <property type="project" value="InterPro"/>
</dbReference>
<gene>
    <name evidence="3" type="ORF">A2319_01715</name>
</gene>
<dbReference type="PANTHER" id="PTHR12227">
    <property type="entry name" value="GLYCERATE KINASE"/>
    <property type="match status" value="1"/>
</dbReference>
<comment type="caution">
    <text evidence="3">The sequence shown here is derived from an EMBL/GenBank/DDBJ whole genome shotgun (WGS) entry which is preliminary data.</text>
</comment>
<feature type="domain" description="MOFRL-associated" evidence="2">
    <location>
        <begin position="8"/>
        <end position="241"/>
    </location>
</feature>
<dbReference type="PANTHER" id="PTHR12227:SF0">
    <property type="entry name" value="GLYCERATE KINASE"/>
    <property type="match status" value="1"/>
</dbReference>
<evidence type="ECO:0000313" key="3">
    <source>
        <dbReference type="EMBL" id="OGY88126.1"/>
    </source>
</evidence>
<reference evidence="3 4" key="1">
    <citation type="journal article" date="2016" name="Nat. Commun.">
        <title>Thousands of microbial genomes shed light on interconnected biogeochemical processes in an aquifer system.</title>
        <authorList>
            <person name="Anantharaman K."/>
            <person name="Brown C.T."/>
            <person name="Hug L.A."/>
            <person name="Sharon I."/>
            <person name="Castelle C.J."/>
            <person name="Probst A.J."/>
            <person name="Thomas B.C."/>
            <person name="Singh A."/>
            <person name="Wilkins M.J."/>
            <person name="Karaoz U."/>
            <person name="Brodie E.L."/>
            <person name="Williams K.H."/>
            <person name="Hubbard S.S."/>
            <person name="Banfield J.F."/>
        </authorList>
    </citation>
    <scope>NUCLEOTIDE SEQUENCE [LARGE SCALE GENOMIC DNA]</scope>
</reference>
<sequence length="430" mass="47030">MNEQKIYLEKLAKEVLEYIKPHNFIRNNVTYRAGKLTVQGKVFNLKKKNRIIVVGAGKATLEMAESMHKLLKNRITTGYISVPHAPQKNIGPILVRRASHPLPNQEGVKNAKAILNLVKSADKDDMVICLMSGGGSALLPYPIPPLTLRQKVSITNQLLRCSADIKEINSIRKHLSLVKGGRLAQAAMPAELIAIYISDVIGDPLDVIASGPTVADKSSSTDALAVLQRCGIHSDLAEKIIKQNETPYYLEPKNVHNFIIGSNSQALKYIKRLLNKKGFRPLMLTSRLFGESREAALVLSSIAQEVVDSGQPVRAPAALIIGGETTVTVKGKGKGGRNQEFAVACLPHLPERCAALLLATDGVDGITPRPVAAVIIDDTAQKIYKKKRLPLMDYLKNNDSYHFLKQLGCLREYGETGTNVGDLIVFLIPK</sequence>
<evidence type="ECO:0000259" key="1">
    <source>
        <dbReference type="Pfam" id="PF05161"/>
    </source>
</evidence>
<dbReference type="Pfam" id="PF05161">
    <property type="entry name" value="MOFRL"/>
    <property type="match status" value="1"/>
</dbReference>
<dbReference type="InterPro" id="IPR007835">
    <property type="entry name" value="MOFRL"/>
</dbReference>
<evidence type="ECO:0000313" key="4">
    <source>
        <dbReference type="Proteomes" id="UP000176420"/>
    </source>
</evidence>
<dbReference type="InterPro" id="IPR025286">
    <property type="entry name" value="MOFRL_assoc_dom"/>
</dbReference>
<dbReference type="Gene3D" id="3.40.50.10180">
    <property type="entry name" value="Glycerate kinase, MOFRL-like N-terminal domain"/>
    <property type="match status" value="1"/>
</dbReference>
<dbReference type="EMBL" id="MHKI01000004">
    <property type="protein sequence ID" value="OGY88126.1"/>
    <property type="molecule type" value="Genomic_DNA"/>
</dbReference>
<dbReference type="AlphaFoldDB" id="A0A1G2BHH6"/>
<dbReference type="GO" id="GO:0005737">
    <property type="term" value="C:cytoplasm"/>
    <property type="evidence" value="ECO:0007669"/>
    <property type="project" value="TreeGrafter"/>
</dbReference>
<organism evidence="3 4">
    <name type="scientific">Candidatus Kerfeldbacteria bacterium RIFOXYB2_FULL_38_14</name>
    <dbReference type="NCBI Taxonomy" id="1798547"/>
    <lineage>
        <taxon>Bacteria</taxon>
        <taxon>Candidatus Kerfeldiibacteriota</taxon>
    </lineage>
</organism>
<dbReference type="InterPro" id="IPR037035">
    <property type="entry name" value="GK-like_C_sf"/>
</dbReference>
<feature type="domain" description="MOFRL" evidence="1">
    <location>
        <begin position="318"/>
        <end position="422"/>
    </location>
</feature>
<name>A0A1G2BHH6_9BACT</name>
<dbReference type="Proteomes" id="UP000176420">
    <property type="component" value="Unassembled WGS sequence"/>
</dbReference>